<evidence type="ECO:0000313" key="2">
    <source>
        <dbReference type="Proteomes" id="UP000838756"/>
    </source>
</evidence>
<name>A0A8S4S3Z2_9NEOP</name>
<gene>
    <name evidence="1" type="primary">jg27743</name>
    <name evidence="1" type="ORF">PAEG_LOCUS20652</name>
</gene>
<evidence type="ECO:0000313" key="1">
    <source>
        <dbReference type="EMBL" id="CAH2244739.1"/>
    </source>
</evidence>
<reference evidence="1" key="1">
    <citation type="submission" date="2022-03" db="EMBL/GenBank/DDBJ databases">
        <authorList>
            <person name="Lindestad O."/>
        </authorList>
    </citation>
    <scope>NUCLEOTIDE SEQUENCE</scope>
</reference>
<comment type="caution">
    <text evidence="1">The sequence shown here is derived from an EMBL/GenBank/DDBJ whole genome shotgun (WGS) entry which is preliminary data.</text>
</comment>
<proteinExistence type="predicted"/>
<sequence length="122" mass="13584">MSIDQRSAIDASICYFTFYLLDKHTLNNSGKNIAPRTHSGCGWPPAPELIQRTIKSMERVASHLQPATMLPLTLLTCASLELNLRPHFTWPVGAMQKLFSISRAFSDRVLLQGSTAVQQHSC</sequence>
<dbReference type="Proteomes" id="UP000838756">
    <property type="component" value="Unassembled WGS sequence"/>
</dbReference>
<organism evidence="1 2">
    <name type="scientific">Pararge aegeria aegeria</name>
    <dbReference type="NCBI Taxonomy" id="348720"/>
    <lineage>
        <taxon>Eukaryota</taxon>
        <taxon>Metazoa</taxon>
        <taxon>Ecdysozoa</taxon>
        <taxon>Arthropoda</taxon>
        <taxon>Hexapoda</taxon>
        <taxon>Insecta</taxon>
        <taxon>Pterygota</taxon>
        <taxon>Neoptera</taxon>
        <taxon>Endopterygota</taxon>
        <taxon>Lepidoptera</taxon>
        <taxon>Glossata</taxon>
        <taxon>Ditrysia</taxon>
        <taxon>Papilionoidea</taxon>
        <taxon>Nymphalidae</taxon>
        <taxon>Satyrinae</taxon>
        <taxon>Satyrini</taxon>
        <taxon>Parargina</taxon>
        <taxon>Pararge</taxon>
    </lineage>
</organism>
<dbReference type="EMBL" id="CAKXAJ010025848">
    <property type="protein sequence ID" value="CAH2244739.1"/>
    <property type="molecule type" value="Genomic_DNA"/>
</dbReference>
<accession>A0A8S4S3Z2</accession>
<keyword evidence="2" id="KW-1185">Reference proteome</keyword>
<dbReference type="AlphaFoldDB" id="A0A8S4S3Z2"/>
<protein>
    <submittedName>
        <fullName evidence="1">Jg27743 protein</fullName>
    </submittedName>
</protein>